<feature type="region of interest" description="Disordered" evidence="6">
    <location>
        <begin position="1"/>
        <end position="39"/>
    </location>
</feature>
<evidence type="ECO:0000259" key="8">
    <source>
        <dbReference type="PROSITE" id="PS50850"/>
    </source>
</evidence>
<evidence type="ECO:0000256" key="1">
    <source>
        <dbReference type="ARBA" id="ARBA00004141"/>
    </source>
</evidence>
<name>A0ABY6UNT1_BIOOC</name>
<gene>
    <name evidence="9" type="ORF">CLO192961_LOCUS305670</name>
</gene>
<evidence type="ECO:0000256" key="5">
    <source>
        <dbReference type="ARBA" id="ARBA00023136"/>
    </source>
</evidence>
<feature type="transmembrane region" description="Helical" evidence="7">
    <location>
        <begin position="443"/>
        <end position="463"/>
    </location>
</feature>
<keyword evidence="4 7" id="KW-1133">Transmembrane helix</keyword>
<evidence type="ECO:0000256" key="7">
    <source>
        <dbReference type="SAM" id="Phobius"/>
    </source>
</evidence>
<feature type="transmembrane region" description="Helical" evidence="7">
    <location>
        <begin position="57"/>
        <end position="83"/>
    </location>
</feature>
<feature type="transmembrane region" description="Helical" evidence="7">
    <location>
        <begin position="381"/>
        <end position="399"/>
    </location>
</feature>
<keyword evidence="2" id="KW-0813">Transport</keyword>
<dbReference type="InterPro" id="IPR020846">
    <property type="entry name" value="MFS_dom"/>
</dbReference>
<feature type="compositionally biased region" description="Basic and acidic residues" evidence="6">
    <location>
        <begin position="1"/>
        <end position="36"/>
    </location>
</feature>
<dbReference type="InterPro" id="IPR036259">
    <property type="entry name" value="MFS_trans_sf"/>
</dbReference>
<evidence type="ECO:0000256" key="2">
    <source>
        <dbReference type="ARBA" id="ARBA00022448"/>
    </source>
</evidence>
<keyword evidence="10" id="KW-1185">Reference proteome</keyword>
<feature type="transmembrane region" description="Helical" evidence="7">
    <location>
        <begin position="350"/>
        <end position="369"/>
    </location>
</feature>
<feature type="transmembrane region" description="Helical" evidence="7">
    <location>
        <begin position="154"/>
        <end position="174"/>
    </location>
</feature>
<organism evidence="9 10">
    <name type="scientific">Bionectria ochroleuca</name>
    <name type="common">Gliocladium roseum</name>
    <dbReference type="NCBI Taxonomy" id="29856"/>
    <lineage>
        <taxon>Eukaryota</taxon>
        <taxon>Fungi</taxon>
        <taxon>Dikarya</taxon>
        <taxon>Ascomycota</taxon>
        <taxon>Pezizomycotina</taxon>
        <taxon>Sordariomycetes</taxon>
        <taxon>Hypocreomycetidae</taxon>
        <taxon>Hypocreales</taxon>
        <taxon>Bionectriaceae</taxon>
        <taxon>Clonostachys</taxon>
    </lineage>
</organism>
<sequence>MATLSKEDEKKEVADRDSEIMKVDSETRGDLGDQHSDPSTILTPADNRRLLLRSDLVVLPILTLAAFFAALDKNALGYAAVFGIRQDAGLIGQEYSWLGSIVYFGFLIMQFPNMWLLIKVPPGTYMAILVMVWGILLLCIGAASNFAGLATIRFFLGIFEAGQLPVSMILTSIWYRREEHALRTAIWYNTFAGIFGGILSYAIGHIQSSLPIWKVLFLIYGSVTLAFGVIVFFALPNSPSTAWFYNDRDRQLVVIRTADNNTSSRSIAPWKLAQVLEALRDPKYWVICVQTMAWAIVNSGITNFNPLIISGYGFTQMKTTLMATPQAAVAFVSQVIFAGIAYFIPNIRCAIWIGSTLPALAGAIMINTLDISQYRTASLAGVYMMGFYNVAWIMMMSLVASNNGGATKRSFASVSVALVYAVGNIIGPQFFRSEQAPHYPLGIYAMMASFAVEIACGAVYWSLCVIQNRSRDREYGKPQTGVNIAIEGVDDLTDGNNPNFRYAM</sequence>
<dbReference type="InterPro" id="IPR011701">
    <property type="entry name" value="MFS"/>
</dbReference>
<dbReference type="Pfam" id="PF07690">
    <property type="entry name" value="MFS_1"/>
    <property type="match status" value="1"/>
</dbReference>
<dbReference type="SUPFAM" id="SSF103473">
    <property type="entry name" value="MFS general substrate transporter"/>
    <property type="match status" value="1"/>
</dbReference>
<comment type="subcellular location">
    <subcellularLocation>
        <location evidence="1">Membrane</location>
        <topology evidence="1">Multi-pass membrane protein</topology>
    </subcellularLocation>
</comment>
<feature type="transmembrane region" description="Helical" evidence="7">
    <location>
        <begin position="411"/>
        <end position="431"/>
    </location>
</feature>
<feature type="transmembrane region" description="Helical" evidence="7">
    <location>
        <begin position="321"/>
        <end position="344"/>
    </location>
</feature>
<feature type="transmembrane region" description="Helical" evidence="7">
    <location>
        <begin position="215"/>
        <end position="235"/>
    </location>
</feature>
<protein>
    <recommendedName>
        <fullName evidence="8">Major facilitator superfamily (MFS) profile domain-containing protein</fullName>
    </recommendedName>
</protein>
<evidence type="ECO:0000256" key="3">
    <source>
        <dbReference type="ARBA" id="ARBA00022692"/>
    </source>
</evidence>
<comment type="caution">
    <text evidence="9">The sequence shown here is derived from an EMBL/GenBank/DDBJ whole genome shotgun (WGS) entry which is preliminary data.</text>
</comment>
<dbReference type="EMBL" id="CABFNS010000833">
    <property type="protein sequence ID" value="VUC31673.1"/>
    <property type="molecule type" value="Genomic_DNA"/>
</dbReference>
<dbReference type="Proteomes" id="UP000766486">
    <property type="component" value="Unassembled WGS sequence"/>
</dbReference>
<dbReference type="PANTHER" id="PTHR43791:SF103">
    <property type="entry name" value="MAJOR FACILITATOR SUPERFAMILY (MFS) PROFILE DOMAIN-CONTAINING PROTEIN-RELATED"/>
    <property type="match status" value="1"/>
</dbReference>
<evidence type="ECO:0000313" key="9">
    <source>
        <dbReference type="EMBL" id="VUC31673.1"/>
    </source>
</evidence>
<keyword evidence="3 7" id="KW-0812">Transmembrane</keyword>
<reference evidence="9 10" key="1">
    <citation type="submission" date="2019-06" db="EMBL/GenBank/DDBJ databases">
        <authorList>
            <person name="Broberg M."/>
        </authorList>
    </citation>
    <scope>NUCLEOTIDE SEQUENCE [LARGE SCALE GENOMIC DNA]</scope>
</reference>
<evidence type="ECO:0000256" key="6">
    <source>
        <dbReference type="SAM" id="MobiDB-lite"/>
    </source>
</evidence>
<proteinExistence type="predicted"/>
<dbReference type="PROSITE" id="PS50850">
    <property type="entry name" value="MFS"/>
    <property type="match status" value="1"/>
</dbReference>
<feature type="transmembrane region" description="Helical" evidence="7">
    <location>
        <begin position="95"/>
        <end position="118"/>
    </location>
</feature>
<dbReference type="Gene3D" id="1.20.1250.20">
    <property type="entry name" value="MFS general substrate transporter like domains"/>
    <property type="match status" value="2"/>
</dbReference>
<feature type="domain" description="Major facilitator superfamily (MFS) profile" evidence="8">
    <location>
        <begin position="58"/>
        <end position="469"/>
    </location>
</feature>
<keyword evidence="5 7" id="KW-0472">Membrane</keyword>
<feature type="transmembrane region" description="Helical" evidence="7">
    <location>
        <begin position="186"/>
        <end position="203"/>
    </location>
</feature>
<evidence type="ECO:0000313" key="10">
    <source>
        <dbReference type="Proteomes" id="UP000766486"/>
    </source>
</evidence>
<evidence type="ECO:0000256" key="4">
    <source>
        <dbReference type="ARBA" id="ARBA00022989"/>
    </source>
</evidence>
<accession>A0ABY6UNT1</accession>
<feature type="transmembrane region" description="Helical" evidence="7">
    <location>
        <begin position="124"/>
        <end position="147"/>
    </location>
</feature>
<dbReference type="PANTHER" id="PTHR43791">
    <property type="entry name" value="PERMEASE-RELATED"/>
    <property type="match status" value="1"/>
</dbReference>